<dbReference type="SUPFAM" id="SSF53649">
    <property type="entry name" value="Alkaline phosphatase-like"/>
    <property type="match status" value="1"/>
</dbReference>
<dbReference type="Gene3D" id="3.40.720.10">
    <property type="entry name" value="Alkaline Phosphatase, subunit A"/>
    <property type="match status" value="1"/>
</dbReference>
<dbReference type="PANTHER" id="PTHR42693:SF53">
    <property type="entry name" value="ENDO-4-O-SULFATASE"/>
    <property type="match status" value="1"/>
</dbReference>
<feature type="region of interest" description="Disordered" evidence="3">
    <location>
        <begin position="175"/>
        <end position="200"/>
    </location>
</feature>
<evidence type="ECO:0000313" key="7">
    <source>
        <dbReference type="Proteomes" id="UP000501812"/>
    </source>
</evidence>
<keyword evidence="7" id="KW-1185">Reference proteome</keyword>
<feature type="domain" description="Sulfatase N-terminal" evidence="5">
    <location>
        <begin position="24"/>
        <end position="312"/>
    </location>
</feature>
<reference evidence="6 7" key="1">
    <citation type="submission" date="2020-04" db="EMBL/GenBank/DDBJ databases">
        <title>Luteolibacter sp. G-1-1-1 isolated from soil.</title>
        <authorList>
            <person name="Dahal R.H."/>
        </authorList>
    </citation>
    <scope>NUCLEOTIDE SEQUENCE [LARGE SCALE GENOMIC DNA]</scope>
    <source>
        <strain evidence="6 7">G-1-1-1</strain>
    </source>
</reference>
<dbReference type="EMBL" id="CP051774">
    <property type="protein sequence ID" value="QJE94451.1"/>
    <property type="molecule type" value="Genomic_DNA"/>
</dbReference>
<dbReference type="AlphaFoldDB" id="A0A858RCS8"/>
<evidence type="ECO:0000256" key="1">
    <source>
        <dbReference type="ARBA" id="ARBA00008779"/>
    </source>
</evidence>
<proteinExistence type="inferred from homology"/>
<name>A0A858RCS8_9BACT</name>
<protein>
    <submittedName>
        <fullName evidence="6">Sulfatase</fullName>
    </submittedName>
</protein>
<dbReference type="RefSeq" id="WP_169452672.1">
    <property type="nucleotide sequence ID" value="NZ_CP051774.1"/>
</dbReference>
<gene>
    <name evidence="6" type="ORF">HHL09_01160</name>
</gene>
<dbReference type="CDD" id="cd16027">
    <property type="entry name" value="SGSH"/>
    <property type="match status" value="1"/>
</dbReference>
<dbReference type="GO" id="GO:0004065">
    <property type="term" value="F:arylsulfatase activity"/>
    <property type="evidence" value="ECO:0007669"/>
    <property type="project" value="TreeGrafter"/>
</dbReference>
<accession>A0A858RCS8</accession>
<comment type="similarity">
    <text evidence="1">Belongs to the sulfatase family.</text>
</comment>
<dbReference type="KEGG" id="luo:HHL09_01160"/>
<evidence type="ECO:0000256" key="2">
    <source>
        <dbReference type="ARBA" id="ARBA00022801"/>
    </source>
</evidence>
<dbReference type="InterPro" id="IPR050738">
    <property type="entry name" value="Sulfatase"/>
</dbReference>
<evidence type="ECO:0000256" key="3">
    <source>
        <dbReference type="SAM" id="MobiDB-lite"/>
    </source>
</evidence>
<dbReference type="Proteomes" id="UP000501812">
    <property type="component" value="Chromosome"/>
</dbReference>
<feature type="chain" id="PRO_5032974523" evidence="4">
    <location>
        <begin position="19"/>
        <end position="466"/>
    </location>
</feature>
<evidence type="ECO:0000313" key="6">
    <source>
        <dbReference type="EMBL" id="QJE94451.1"/>
    </source>
</evidence>
<organism evidence="6 7">
    <name type="scientific">Luteolibacter luteus</name>
    <dbReference type="NCBI Taxonomy" id="2728835"/>
    <lineage>
        <taxon>Bacteria</taxon>
        <taxon>Pseudomonadati</taxon>
        <taxon>Verrucomicrobiota</taxon>
        <taxon>Verrucomicrobiia</taxon>
        <taxon>Verrucomicrobiales</taxon>
        <taxon>Verrucomicrobiaceae</taxon>
        <taxon>Luteolibacter</taxon>
    </lineage>
</organism>
<dbReference type="Pfam" id="PF00884">
    <property type="entry name" value="Sulfatase"/>
    <property type="match status" value="1"/>
</dbReference>
<evidence type="ECO:0000256" key="4">
    <source>
        <dbReference type="SAM" id="SignalP"/>
    </source>
</evidence>
<keyword evidence="2" id="KW-0378">Hydrolase</keyword>
<evidence type="ECO:0000259" key="5">
    <source>
        <dbReference type="Pfam" id="PF00884"/>
    </source>
</evidence>
<dbReference type="InterPro" id="IPR000917">
    <property type="entry name" value="Sulfatase_N"/>
</dbReference>
<dbReference type="PANTHER" id="PTHR42693">
    <property type="entry name" value="ARYLSULFATASE FAMILY MEMBER"/>
    <property type="match status" value="1"/>
</dbReference>
<dbReference type="InterPro" id="IPR017850">
    <property type="entry name" value="Alkaline_phosphatase_core_sf"/>
</dbReference>
<keyword evidence="4" id="KW-0732">Signal</keyword>
<feature type="signal peptide" evidence="4">
    <location>
        <begin position="1"/>
        <end position="18"/>
    </location>
</feature>
<sequence>MRIFALLFLAGLSFPALAEETKLNVLLITADDMNADSPGWMGNPLQPTPNIDRFASVSHRFTNHHVSAPICQPSRAAIMTGRVPHRSGGLGFNPINKDVPTLATVLKENGYYIAALNKIAHMKPDSAFPWDAKFDGSAKNPGQLGTQVSQAIATAKTEGKPFFINCNIGDPHRPFYGAAPNRKQQLKQKQRPESPGAVAKPFKAEDVKVPAFLEDLPDIREEYAQYSNSVQRLDLSFGKVLAALEDSGLAANTVVLFLSDHGISMPFSKATVFYNGTWSPVLLKLPSGPEATRHTELVSSVDILPTLLELVKIPAPQGIDGVSWLPLLAGESQPGRDKVFTHVNGVSSGKQFPQRAVNTRARSLIFLPWSGSQPLRVEAMQGLTYPALDEAAASHPEIRARLDQYIKGSPLALYDLEKDPAQRRNVIDDPAYASDRKELVEALVAQMEKTGDPQLAAFRTILTPKP</sequence>